<protein>
    <submittedName>
        <fullName evidence="1">Uncharacterized protein</fullName>
    </submittedName>
</protein>
<accession>A0A0G1M5I4</accession>
<gene>
    <name evidence="1" type="ORF">UX05_C0001G0006</name>
</gene>
<comment type="caution">
    <text evidence="1">The sequence shown here is derived from an EMBL/GenBank/DDBJ whole genome shotgun (WGS) entry which is preliminary data.</text>
</comment>
<proteinExistence type="predicted"/>
<evidence type="ECO:0000313" key="1">
    <source>
        <dbReference type="EMBL" id="KKU03377.1"/>
    </source>
</evidence>
<sequence>MKHLPELNSEKLRSRLKLKHLTTRTTLLAHHPHVAKFLASSALAGTLLLAPGQSTPSLAALPSSSISQFSPFDLRQHLADKLKEILPGQVQPLTIDQESQISQILHTTYGIHATAELEGNRLNTSYGLIGAEQHLMRFPGDVVENMAPGKGAWGYVEDFEKEKYYVAVQTLYLPDWTTRLAYLRDWYKYRKVVVVNPANGKLIVAVVADSGPASWTGKHFGGSPEVMEYLNMKDGKQKGPVILFFVNDPADQVPLGPLEYNLEKPLLLS</sequence>
<name>A0A0G1M5I4_9BACT</name>
<dbReference type="AlphaFoldDB" id="A0A0G1M5I4"/>
<dbReference type="EMBL" id="LCKS01000001">
    <property type="protein sequence ID" value="KKU03377.1"/>
    <property type="molecule type" value="Genomic_DNA"/>
</dbReference>
<dbReference type="Proteomes" id="UP000034264">
    <property type="component" value="Unassembled WGS sequence"/>
</dbReference>
<reference evidence="1 2" key="1">
    <citation type="journal article" date="2015" name="Nature">
        <title>rRNA introns, odd ribosomes, and small enigmatic genomes across a large radiation of phyla.</title>
        <authorList>
            <person name="Brown C.T."/>
            <person name="Hug L.A."/>
            <person name="Thomas B.C."/>
            <person name="Sharon I."/>
            <person name="Castelle C.J."/>
            <person name="Singh A."/>
            <person name="Wilkins M.J."/>
            <person name="Williams K.H."/>
            <person name="Banfield J.F."/>
        </authorList>
    </citation>
    <scope>NUCLEOTIDE SEQUENCE [LARGE SCALE GENOMIC DNA]</scope>
</reference>
<evidence type="ECO:0000313" key="2">
    <source>
        <dbReference type="Proteomes" id="UP000034264"/>
    </source>
</evidence>
<organism evidence="1 2">
    <name type="scientific">Candidatus Amesbacteria bacterium GW2011_GWC2_45_19</name>
    <dbReference type="NCBI Taxonomy" id="1618366"/>
    <lineage>
        <taxon>Bacteria</taxon>
        <taxon>Candidatus Amesiibacteriota</taxon>
    </lineage>
</organism>